<comment type="caution">
    <text evidence="1">The sequence shown here is derived from an EMBL/GenBank/DDBJ whole genome shotgun (WGS) entry which is preliminary data.</text>
</comment>
<name>C0DRZ0_EIKCO</name>
<organism evidence="1 2">
    <name type="scientific">Eikenella corrodens ATCC 23834</name>
    <dbReference type="NCBI Taxonomy" id="546274"/>
    <lineage>
        <taxon>Bacteria</taxon>
        <taxon>Pseudomonadati</taxon>
        <taxon>Pseudomonadota</taxon>
        <taxon>Betaproteobacteria</taxon>
        <taxon>Neisseriales</taxon>
        <taxon>Neisseriaceae</taxon>
        <taxon>Eikenella</taxon>
    </lineage>
</organism>
<dbReference type="AlphaFoldDB" id="C0DRZ0"/>
<gene>
    <name evidence="1" type="ORF">EIKCOROL_00106</name>
</gene>
<proteinExistence type="predicted"/>
<accession>C0DRZ0</accession>
<sequence>MQNPLSGSLYNREQLNLLHSLHHEIPTLHPAHIPSRRLLQPIRNHTASPLCARTCTEHCLHPRSRSNARRR</sequence>
<evidence type="ECO:0000313" key="2">
    <source>
        <dbReference type="Proteomes" id="UP000005837"/>
    </source>
</evidence>
<dbReference type="Proteomes" id="UP000005837">
    <property type="component" value="Unassembled WGS sequence"/>
</dbReference>
<protein>
    <submittedName>
        <fullName evidence="1">Uncharacterized protein</fullName>
    </submittedName>
</protein>
<dbReference type="EMBL" id="ACEA01000003">
    <property type="protein sequence ID" value="EEG25108.1"/>
    <property type="molecule type" value="Genomic_DNA"/>
</dbReference>
<evidence type="ECO:0000313" key="1">
    <source>
        <dbReference type="EMBL" id="EEG25108.1"/>
    </source>
</evidence>
<dbReference type="HOGENOM" id="CLU_2733630_0_0_4"/>
<reference evidence="1 2" key="1">
    <citation type="submission" date="2009-01" db="EMBL/GenBank/DDBJ databases">
        <authorList>
            <person name="Fulton L."/>
            <person name="Clifton S."/>
            <person name="Chinwalla A.T."/>
            <person name="Mitreva M."/>
            <person name="Sodergren E."/>
            <person name="Weinstock G."/>
            <person name="Clifton S."/>
            <person name="Dooling D.J."/>
            <person name="Fulton B."/>
            <person name="Minx P."/>
            <person name="Pepin K.H."/>
            <person name="Johnson M."/>
            <person name="Bhonagiri V."/>
            <person name="Nash W.E."/>
            <person name="Mardis E.R."/>
            <person name="Wilson R.K."/>
        </authorList>
    </citation>
    <scope>NUCLEOTIDE SEQUENCE [LARGE SCALE GENOMIC DNA]</scope>
    <source>
        <strain evidence="1 2">ATCC 23834</strain>
    </source>
</reference>